<proteinExistence type="predicted"/>
<dbReference type="RefSeq" id="WP_189820819.1">
    <property type="nucleotide sequence ID" value="NZ_BMVC01000001.1"/>
</dbReference>
<sequence length="55" mass="5639">MGGTGTDCHFVQRIGRAGCRTGTGAAGFVCTLATWTAQVTAWMFATLSAVGLSWG</sequence>
<gene>
    <name evidence="1" type="ORF">GCM10010334_02970</name>
</gene>
<dbReference type="EMBL" id="BMVC01000001">
    <property type="protein sequence ID" value="GHC78061.1"/>
    <property type="molecule type" value="Genomic_DNA"/>
</dbReference>
<evidence type="ECO:0000313" key="1">
    <source>
        <dbReference type="EMBL" id="GHC78061.1"/>
    </source>
</evidence>
<dbReference type="AlphaFoldDB" id="A0A918WSJ8"/>
<reference evidence="1" key="2">
    <citation type="submission" date="2020-09" db="EMBL/GenBank/DDBJ databases">
        <authorList>
            <person name="Sun Q."/>
            <person name="Ohkuma M."/>
        </authorList>
    </citation>
    <scope>NUCLEOTIDE SEQUENCE</scope>
    <source>
        <strain evidence="1">JCM 4637</strain>
    </source>
</reference>
<organism evidence="1 2">
    <name type="scientific">Streptomyces finlayi</name>
    <dbReference type="NCBI Taxonomy" id="67296"/>
    <lineage>
        <taxon>Bacteria</taxon>
        <taxon>Bacillati</taxon>
        <taxon>Actinomycetota</taxon>
        <taxon>Actinomycetes</taxon>
        <taxon>Kitasatosporales</taxon>
        <taxon>Streptomycetaceae</taxon>
        <taxon>Streptomyces</taxon>
    </lineage>
</organism>
<accession>A0A918WSJ8</accession>
<name>A0A918WSJ8_9ACTN</name>
<evidence type="ECO:0000313" key="2">
    <source>
        <dbReference type="Proteomes" id="UP000638353"/>
    </source>
</evidence>
<comment type="caution">
    <text evidence="1">The sequence shown here is derived from an EMBL/GenBank/DDBJ whole genome shotgun (WGS) entry which is preliminary data.</text>
</comment>
<dbReference type="Proteomes" id="UP000638353">
    <property type="component" value="Unassembled WGS sequence"/>
</dbReference>
<protein>
    <submittedName>
        <fullName evidence="1">Uncharacterized protein</fullName>
    </submittedName>
</protein>
<reference evidence="1" key="1">
    <citation type="journal article" date="2014" name="Int. J. Syst. Evol. Microbiol.">
        <title>Complete genome sequence of Corynebacterium casei LMG S-19264T (=DSM 44701T), isolated from a smear-ripened cheese.</title>
        <authorList>
            <consortium name="US DOE Joint Genome Institute (JGI-PGF)"/>
            <person name="Walter F."/>
            <person name="Albersmeier A."/>
            <person name="Kalinowski J."/>
            <person name="Ruckert C."/>
        </authorList>
    </citation>
    <scope>NUCLEOTIDE SEQUENCE</scope>
    <source>
        <strain evidence="1">JCM 4637</strain>
    </source>
</reference>